<feature type="transmembrane region" description="Helical" evidence="1">
    <location>
        <begin position="77"/>
        <end position="94"/>
    </location>
</feature>
<gene>
    <name evidence="2" type="ORF">DSM109990_01297</name>
</gene>
<keyword evidence="1" id="KW-1133">Transmembrane helix</keyword>
<evidence type="ECO:0000256" key="1">
    <source>
        <dbReference type="SAM" id="Phobius"/>
    </source>
</evidence>
<evidence type="ECO:0000313" key="3">
    <source>
        <dbReference type="Proteomes" id="UP000831019"/>
    </source>
</evidence>
<feature type="transmembrane region" description="Helical" evidence="1">
    <location>
        <begin position="31"/>
        <end position="57"/>
    </location>
</feature>
<accession>A0ABY3ZIT6</accession>
<sequence length="102" mass="11708">MDWAEDSAAKKEERNWGALDHIREANDGRWLFVYGWVLVAMTVTFALLFLAGIVSWSWHYLVSERWHWLNDQQLSKVQSVIFSGGLGAILSSVVQKQISKNN</sequence>
<keyword evidence="3" id="KW-1185">Reference proteome</keyword>
<dbReference type="Proteomes" id="UP000831019">
    <property type="component" value="Chromosome"/>
</dbReference>
<keyword evidence="1" id="KW-0472">Membrane</keyword>
<organism evidence="2 3">
    <name type="scientific">Sulfitobacter dubius</name>
    <dbReference type="NCBI Taxonomy" id="218673"/>
    <lineage>
        <taxon>Bacteria</taxon>
        <taxon>Pseudomonadati</taxon>
        <taxon>Pseudomonadota</taxon>
        <taxon>Alphaproteobacteria</taxon>
        <taxon>Rhodobacterales</taxon>
        <taxon>Roseobacteraceae</taxon>
        <taxon>Sulfitobacter</taxon>
    </lineage>
</organism>
<dbReference type="EMBL" id="CP085144">
    <property type="protein sequence ID" value="UOA14491.1"/>
    <property type="molecule type" value="Genomic_DNA"/>
</dbReference>
<name>A0ABY3ZIT6_9RHOB</name>
<keyword evidence="1" id="KW-0812">Transmembrane</keyword>
<protein>
    <submittedName>
        <fullName evidence="2">Uncharacterized protein</fullName>
    </submittedName>
</protein>
<evidence type="ECO:0000313" key="2">
    <source>
        <dbReference type="EMBL" id="UOA14491.1"/>
    </source>
</evidence>
<proteinExistence type="predicted"/>
<reference evidence="3" key="1">
    <citation type="journal article" date="2022" name="Microorganisms">
        <title>Beyond the ABCs#Discovery of Three New Plasmid Types in Rhodobacterales (RepQ, RepY, RepW).</title>
        <authorList>
            <person name="Freese H.M."/>
            <person name="Ringel V."/>
            <person name="Overmann J."/>
            <person name="Petersen J."/>
        </authorList>
    </citation>
    <scope>NUCLEOTIDE SEQUENCE [LARGE SCALE GENOMIC DNA]</scope>
    <source>
        <strain evidence="3">DSM 109990</strain>
    </source>
</reference>